<dbReference type="Proteomes" id="UP000800200">
    <property type="component" value="Unassembled WGS sequence"/>
</dbReference>
<organism evidence="1 2">
    <name type="scientific">Zopfia rhizophila CBS 207.26</name>
    <dbReference type="NCBI Taxonomy" id="1314779"/>
    <lineage>
        <taxon>Eukaryota</taxon>
        <taxon>Fungi</taxon>
        <taxon>Dikarya</taxon>
        <taxon>Ascomycota</taxon>
        <taxon>Pezizomycotina</taxon>
        <taxon>Dothideomycetes</taxon>
        <taxon>Dothideomycetes incertae sedis</taxon>
        <taxon>Zopfiaceae</taxon>
        <taxon>Zopfia</taxon>
    </lineage>
</organism>
<accession>A0A6A6E008</accession>
<reference evidence="1" key="1">
    <citation type="journal article" date="2020" name="Stud. Mycol.">
        <title>101 Dothideomycetes genomes: a test case for predicting lifestyles and emergence of pathogens.</title>
        <authorList>
            <person name="Haridas S."/>
            <person name="Albert R."/>
            <person name="Binder M."/>
            <person name="Bloem J."/>
            <person name="Labutti K."/>
            <person name="Salamov A."/>
            <person name="Andreopoulos B."/>
            <person name="Baker S."/>
            <person name="Barry K."/>
            <person name="Bills G."/>
            <person name="Bluhm B."/>
            <person name="Cannon C."/>
            <person name="Castanera R."/>
            <person name="Culley D."/>
            <person name="Daum C."/>
            <person name="Ezra D."/>
            <person name="Gonzalez J."/>
            <person name="Henrissat B."/>
            <person name="Kuo A."/>
            <person name="Liang C."/>
            <person name="Lipzen A."/>
            <person name="Lutzoni F."/>
            <person name="Magnuson J."/>
            <person name="Mondo S."/>
            <person name="Nolan M."/>
            <person name="Ohm R."/>
            <person name="Pangilinan J."/>
            <person name="Park H.-J."/>
            <person name="Ramirez L."/>
            <person name="Alfaro M."/>
            <person name="Sun H."/>
            <person name="Tritt A."/>
            <person name="Yoshinaga Y."/>
            <person name="Zwiers L.-H."/>
            <person name="Turgeon B."/>
            <person name="Goodwin S."/>
            <person name="Spatafora J."/>
            <person name="Crous P."/>
            <person name="Grigoriev I."/>
        </authorList>
    </citation>
    <scope>NUCLEOTIDE SEQUENCE</scope>
    <source>
        <strain evidence="1">CBS 207.26</strain>
    </source>
</reference>
<evidence type="ECO:0000313" key="1">
    <source>
        <dbReference type="EMBL" id="KAF2185261.1"/>
    </source>
</evidence>
<gene>
    <name evidence="1" type="ORF">K469DRAFT_165535</name>
</gene>
<keyword evidence="2" id="KW-1185">Reference proteome</keyword>
<name>A0A6A6E008_9PEZI</name>
<proteinExistence type="predicted"/>
<evidence type="ECO:0000313" key="2">
    <source>
        <dbReference type="Proteomes" id="UP000800200"/>
    </source>
</evidence>
<dbReference type="AlphaFoldDB" id="A0A6A6E008"/>
<sequence>MRRELRRHASGHVPPRCRENAIRRRTRTKRSRIPPGMIYQCFAPDLISGDFSCFKCSVVGARPSVKAYIYKPMNTIIVVRNAIDAEIVRELEQGIQPVARKIEIRKAKRDAGRDVRISKAKSARGRDNALGTRSRGVNATAGFAVPNQGGFGMAGVPTAPKAIVQGSGKLGRANKTMYGIPFAGQAKAGQKNVAVGARQSCGALAWGQGKRVGNRRESRIGRLRREEKKRILEEIVEGDLLGAWDRMKLGEGDVEYGKRVSREG</sequence>
<protein>
    <submittedName>
        <fullName evidence="1">Uncharacterized protein</fullName>
    </submittedName>
</protein>
<dbReference type="EMBL" id="ML994634">
    <property type="protein sequence ID" value="KAF2185261.1"/>
    <property type="molecule type" value="Genomic_DNA"/>
</dbReference>